<gene>
    <name evidence="4" type="ORF">ORV05_15050</name>
</gene>
<sequence length="183" mass="20296">MPSTVRDVATLAALPVAERGKFLFFWGHRPERDGSTGRGCLSQWWPSPFTVDGHTFATAEHYMMWRKAILFGDAETAERILAVGHPQQAKELGRSVRGFDQRVWEACRYQIVLEGSVAKFGQNTELRRFLLATGDRVLVEASPLDRVWGIGVAADDPRAVDPACWPGLNLLGFALGEARETLA</sequence>
<feature type="domain" description="NADAR" evidence="3">
    <location>
        <begin position="24"/>
        <end position="182"/>
    </location>
</feature>
<evidence type="ECO:0000256" key="2">
    <source>
        <dbReference type="ARBA" id="ARBA00000751"/>
    </source>
</evidence>
<dbReference type="EMBL" id="CP113836">
    <property type="protein sequence ID" value="WAL69029.1"/>
    <property type="molecule type" value="Genomic_DNA"/>
</dbReference>
<evidence type="ECO:0000313" key="5">
    <source>
        <dbReference type="Proteomes" id="UP001163203"/>
    </source>
</evidence>
<keyword evidence="5" id="KW-1185">Reference proteome</keyword>
<proteinExistence type="predicted"/>
<evidence type="ECO:0000259" key="3">
    <source>
        <dbReference type="Pfam" id="PF08719"/>
    </source>
</evidence>
<dbReference type="CDD" id="cd15457">
    <property type="entry name" value="NADAR"/>
    <property type="match status" value="1"/>
</dbReference>
<organism evidence="4 5">
    <name type="scientific">Amycolatopsis cynarae</name>
    <dbReference type="NCBI Taxonomy" id="2995223"/>
    <lineage>
        <taxon>Bacteria</taxon>
        <taxon>Bacillati</taxon>
        <taxon>Actinomycetota</taxon>
        <taxon>Actinomycetes</taxon>
        <taxon>Pseudonocardiales</taxon>
        <taxon>Pseudonocardiaceae</taxon>
        <taxon>Amycolatopsis</taxon>
    </lineage>
</organism>
<accession>A0ABY7BAR2</accession>
<dbReference type="SUPFAM" id="SSF143990">
    <property type="entry name" value="YbiA-like"/>
    <property type="match status" value="1"/>
</dbReference>
<dbReference type="Proteomes" id="UP001163203">
    <property type="component" value="Chromosome"/>
</dbReference>
<name>A0ABY7BAR2_9PSEU</name>
<dbReference type="RefSeq" id="WP_268759117.1">
    <property type="nucleotide sequence ID" value="NZ_CP113836.1"/>
</dbReference>
<dbReference type="Gene3D" id="1.10.357.40">
    <property type="entry name" value="YbiA-like"/>
    <property type="match status" value="1"/>
</dbReference>
<reference evidence="4" key="1">
    <citation type="submission" date="2022-11" db="EMBL/GenBank/DDBJ databases">
        <authorList>
            <person name="Mo P."/>
        </authorList>
    </citation>
    <scope>NUCLEOTIDE SEQUENCE</scope>
    <source>
        <strain evidence="4">HUAS 11-8</strain>
    </source>
</reference>
<evidence type="ECO:0000256" key="1">
    <source>
        <dbReference type="ARBA" id="ARBA00000022"/>
    </source>
</evidence>
<dbReference type="NCBIfam" id="TIGR02464">
    <property type="entry name" value="ribofla_fusion"/>
    <property type="match status" value="1"/>
</dbReference>
<dbReference type="InterPro" id="IPR037238">
    <property type="entry name" value="YbiA-like_sf"/>
</dbReference>
<evidence type="ECO:0000313" key="4">
    <source>
        <dbReference type="EMBL" id="WAL69029.1"/>
    </source>
</evidence>
<comment type="catalytic activity">
    <reaction evidence="2">
        <text>2,5-diamino-6-hydroxy-4-(5-phosphoribosylamino)-pyrimidine + H2O = 2,5,6-triamino-4-hydroxypyrimidine + D-ribose 5-phosphate</text>
        <dbReference type="Rhea" id="RHEA:23436"/>
        <dbReference type="ChEBI" id="CHEBI:15377"/>
        <dbReference type="ChEBI" id="CHEBI:58614"/>
        <dbReference type="ChEBI" id="CHEBI:78346"/>
        <dbReference type="ChEBI" id="CHEBI:137796"/>
    </reaction>
</comment>
<dbReference type="Pfam" id="PF08719">
    <property type="entry name" value="NADAR"/>
    <property type="match status" value="1"/>
</dbReference>
<dbReference type="InterPro" id="IPR012816">
    <property type="entry name" value="NADAR"/>
</dbReference>
<protein>
    <submittedName>
        <fullName evidence="4">NADAR family protein</fullName>
    </submittedName>
</protein>
<comment type="catalytic activity">
    <reaction evidence="1">
        <text>5-amino-6-(5-phospho-D-ribosylamino)uracil + H2O = 5,6-diaminouracil + D-ribose 5-phosphate</text>
        <dbReference type="Rhea" id="RHEA:55020"/>
        <dbReference type="ChEBI" id="CHEBI:15377"/>
        <dbReference type="ChEBI" id="CHEBI:46252"/>
        <dbReference type="ChEBI" id="CHEBI:58453"/>
        <dbReference type="ChEBI" id="CHEBI:78346"/>
    </reaction>
</comment>